<feature type="chain" id="PRO_5046157332" evidence="5">
    <location>
        <begin position="29"/>
        <end position="769"/>
    </location>
</feature>
<dbReference type="Pfam" id="PF00884">
    <property type="entry name" value="Sulfatase"/>
    <property type="match status" value="1"/>
</dbReference>
<dbReference type="Gene3D" id="3.40.720.10">
    <property type="entry name" value="Alkaline Phosphatase, subunit A"/>
    <property type="match status" value="1"/>
</dbReference>
<comment type="similarity">
    <text evidence="1">Belongs to the sulfatase family.</text>
</comment>
<dbReference type="EMBL" id="JAVDWV010000016">
    <property type="protein sequence ID" value="MDR7156447.1"/>
    <property type="molecule type" value="Genomic_DNA"/>
</dbReference>
<dbReference type="InterPro" id="IPR050738">
    <property type="entry name" value="Sulfatase"/>
</dbReference>
<evidence type="ECO:0000256" key="3">
    <source>
        <dbReference type="ARBA" id="ARBA00022801"/>
    </source>
</evidence>
<dbReference type="SUPFAM" id="SSF53649">
    <property type="entry name" value="Alkaline phosphatase-like"/>
    <property type="match status" value="1"/>
</dbReference>
<evidence type="ECO:0000313" key="8">
    <source>
        <dbReference type="Proteomes" id="UP001267638"/>
    </source>
</evidence>
<dbReference type="InterPro" id="IPR000917">
    <property type="entry name" value="Sulfatase_N"/>
</dbReference>
<dbReference type="EC" id="3.1.6.1" evidence="7"/>
<dbReference type="GO" id="GO:0004065">
    <property type="term" value="F:arylsulfatase activity"/>
    <property type="evidence" value="ECO:0007669"/>
    <property type="project" value="UniProtKB-EC"/>
</dbReference>
<evidence type="ECO:0000256" key="2">
    <source>
        <dbReference type="ARBA" id="ARBA00022723"/>
    </source>
</evidence>
<evidence type="ECO:0000256" key="5">
    <source>
        <dbReference type="SAM" id="SignalP"/>
    </source>
</evidence>
<evidence type="ECO:0000313" key="7">
    <source>
        <dbReference type="EMBL" id="MDR7156447.1"/>
    </source>
</evidence>
<dbReference type="PANTHER" id="PTHR42693:SF43">
    <property type="entry name" value="BLL2667 PROTEIN"/>
    <property type="match status" value="1"/>
</dbReference>
<dbReference type="Gene3D" id="3.30.1120.10">
    <property type="match status" value="1"/>
</dbReference>
<keyword evidence="8" id="KW-1185">Reference proteome</keyword>
<dbReference type="RefSeq" id="WP_310226758.1">
    <property type="nucleotide sequence ID" value="NZ_JAVDWV010000016.1"/>
</dbReference>
<comment type="caution">
    <text evidence="7">The sequence shown here is derived from an EMBL/GenBank/DDBJ whole genome shotgun (WGS) entry which is preliminary data.</text>
</comment>
<name>A0ABU1X4D6_SPHXE</name>
<proteinExistence type="inferred from homology"/>
<organism evidence="7 8">
    <name type="scientific">Sphingobium xenophagum</name>
    <dbReference type="NCBI Taxonomy" id="121428"/>
    <lineage>
        <taxon>Bacteria</taxon>
        <taxon>Pseudomonadati</taxon>
        <taxon>Pseudomonadota</taxon>
        <taxon>Alphaproteobacteria</taxon>
        <taxon>Sphingomonadales</taxon>
        <taxon>Sphingomonadaceae</taxon>
        <taxon>Sphingobium</taxon>
    </lineage>
</organism>
<dbReference type="PROSITE" id="PS00523">
    <property type="entry name" value="SULFATASE_1"/>
    <property type="match status" value="1"/>
</dbReference>
<keyword evidence="3 7" id="KW-0378">Hydrolase</keyword>
<dbReference type="InterPro" id="IPR017850">
    <property type="entry name" value="Alkaline_phosphatase_core_sf"/>
</dbReference>
<accession>A0ABU1X4D6</accession>
<sequence length="769" mass="82865">MLKFLSSTAAIAVSLAMPLCAQVQSANADPAGTIPSSYPAVPQAPKAAPNILLVLTDDVGFGAASAFGGPVPTPNLERLAAKGLTYNRFHTTAMCSPTRASLLTGRNSHAVGTGALTDLAMGAPGYTGMMPKSAVTIGEVLRQNGYNTAFFGKHHNVPKGLEGSSPQDYLPNGMGFEYFFGFVGSSTDQWRPTLYRNGVRVTDDRPQPILDQRLADDAIAWIHQQQANAPDKPFFVYYAPGSAHAPHQAPSEWIARFRGRFAQGWEAIREETLTRQIARGLVPKGTKLPEWLADLPRWASLPPQEKQYQERAAETFAGELAFQDAQFGRILAELERMGLRDNTLIVFIEGDNGPDAAASPNGSLAEAGELANRRLSREEHWTLTDRIGGPLVNSNYGSGWALAMATPFPFYKQIASHLGGTRNGMVISWPDRIKDYGLRSQYSHAIDLFPTLLASAGLQAPESANGVAQQPVDGIDLSYSFAQGDSPSQRTVQYYEMLGNRAIFKDGWLAATLPQVKPWEMVSRPGVNLAPTYQWALYDLGKDFNQTRDLARKYPERLAVLKQVFAEQAALYNVNPVNDRTDPVRSNSAARALGKTRDRYEYWGSGLSIPLDAAPPITGRGFTVTAKLGAGEGTIAALGSRLGGWRFAIENGRPAVHHSLTPVPDDLFTLLSPVALTPGQMAEVGFAFDYDGGGYGKGGTVRITIDGKEVANGRLERSISYADPHTESFDIGLDSGVPVLEAPPGSSVFKGSLDKVTVALGPAGQKSGR</sequence>
<dbReference type="Proteomes" id="UP001267638">
    <property type="component" value="Unassembled WGS sequence"/>
</dbReference>
<feature type="signal peptide" evidence="5">
    <location>
        <begin position="1"/>
        <end position="28"/>
    </location>
</feature>
<feature type="domain" description="Sulfatase N-terminal" evidence="6">
    <location>
        <begin position="49"/>
        <end position="457"/>
    </location>
</feature>
<evidence type="ECO:0000256" key="4">
    <source>
        <dbReference type="ARBA" id="ARBA00022837"/>
    </source>
</evidence>
<protein>
    <submittedName>
        <fullName evidence="7">Arylsulfatase</fullName>
        <ecNumber evidence="7">3.1.6.1</ecNumber>
    </submittedName>
</protein>
<reference evidence="7 8" key="1">
    <citation type="submission" date="2023-07" db="EMBL/GenBank/DDBJ databases">
        <title>Sorghum-associated microbial communities from plants grown in Nebraska, USA.</title>
        <authorList>
            <person name="Schachtman D."/>
        </authorList>
    </citation>
    <scope>NUCLEOTIDE SEQUENCE [LARGE SCALE GENOMIC DNA]</scope>
    <source>
        <strain evidence="7 8">4256</strain>
    </source>
</reference>
<keyword evidence="4" id="KW-0106">Calcium</keyword>
<keyword evidence="5" id="KW-0732">Signal</keyword>
<dbReference type="PANTHER" id="PTHR42693">
    <property type="entry name" value="ARYLSULFATASE FAMILY MEMBER"/>
    <property type="match status" value="1"/>
</dbReference>
<keyword evidence="2" id="KW-0479">Metal-binding</keyword>
<dbReference type="InterPro" id="IPR024607">
    <property type="entry name" value="Sulfatase_CS"/>
</dbReference>
<dbReference type="CDD" id="cd16025">
    <property type="entry name" value="PAS_like"/>
    <property type="match status" value="1"/>
</dbReference>
<gene>
    <name evidence="7" type="ORF">J2W40_003291</name>
</gene>
<evidence type="ECO:0000259" key="6">
    <source>
        <dbReference type="Pfam" id="PF00884"/>
    </source>
</evidence>
<evidence type="ECO:0000256" key="1">
    <source>
        <dbReference type="ARBA" id="ARBA00008779"/>
    </source>
</evidence>